<dbReference type="SUPFAM" id="SSF51735">
    <property type="entry name" value="NAD(P)-binding Rossmann-fold domains"/>
    <property type="match status" value="1"/>
</dbReference>
<dbReference type="EMBL" id="BJYR01000012">
    <property type="protein sequence ID" value="GEN99951.1"/>
    <property type="molecule type" value="Genomic_DNA"/>
</dbReference>
<reference evidence="2 3" key="1">
    <citation type="submission" date="2019-07" db="EMBL/GenBank/DDBJ databases">
        <title>Whole genome shotgun sequence of Novosphingobium sediminis NBRC 106119.</title>
        <authorList>
            <person name="Hosoyama A."/>
            <person name="Uohara A."/>
            <person name="Ohji S."/>
            <person name="Ichikawa N."/>
        </authorList>
    </citation>
    <scope>NUCLEOTIDE SEQUENCE [LARGE SCALE GENOMIC DNA]</scope>
    <source>
        <strain evidence="2 3">NBRC 106119</strain>
    </source>
</reference>
<dbReference type="PROSITE" id="PS00061">
    <property type="entry name" value="ADH_SHORT"/>
    <property type="match status" value="1"/>
</dbReference>
<evidence type="ECO:0000313" key="2">
    <source>
        <dbReference type="EMBL" id="GEN99951.1"/>
    </source>
</evidence>
<dbReference type="PRINTS" id="PR00080">
    <property type="entry name" value="SDRFAMILY"/>
</dbReference>
<organism evidence="2 3">
    <name type="scientific">Novosphingobium sediminis</name>
    <dbReference type="NCBI Taxonomy" id="707214"/>
    <lineage>
        <taxon>Bacteria</taxon>
        <taxon>Pseudomonadati</taxon>
        <taxon>Pseudomonadota</taxon>
        <taxon>Alphaproteobacteria</taxon>
        <taxon>Sphingomonadales</taxon>
        <taxon>Sphingomonadaceae</taxon>
        <taxon>Novosphingobium</taxon>
    </lineage>
</organism>
<dbReference type="Gene3D" id="3.40.50.720">
    <property type="entry name" value="NAD(P)-binding Rossmann-like Domain"/>
    <property type="match status" value="1"/>
</dbReference>
<gene>
    <name evidence="2" type="ORF">NSE01_17840</name>
</gene>
<protein>
    <submittedName>
        <fullName evidence="2">Putative NAD-dependent oxidoreductase</fullName>
    </submittedName>
</protein>
<dbReference type="PRINTS" id="PR00081">
    <property type="entry name" value="GDHRDH"/>
</dbReference>
<dbReference type="PANTHER" id="PTHR42879:SF2">
    <property type="entry name" value="3-OXOACYL-[ACYL-CARRIER-PROTEIN] REDUCTASE FABG"/>
    <property type="match status" value="1"/>
</dbReference>
<comment type="similarity">
    <text evidence="1">Belongs to the short-chain dehydrogenases/reductases (SDR) family.</text>
</comment>
<dbReference type="PANTHER" id="PTHR42879">
    <property type="entry name" value="3-OXOACYL-(ACYL-CARRIER-PROTEIN) REDUCTASE"/>
    <property type="match status" value="1"/>
</dbReference>
<dbReference type="AlphaFoldDB" id="A0A512AJR7"/>
<dbReference type="InterPro" id="IPR036291">
    <property type="entry name" value="NAD(P)-bd_dom_sf"/>
</dbReference>
<accession>A0A512AJR7</accession>
<keyword evidence="3" id="KW-1185">Reference proteome</keyword>
<dbReference type="FunFam" id="3.40.50.720:FF:000084">
    <property type="entry name" value="Short-chain dehydrogenase reductase"/>
    <property type="match status" value="1"/>
</dbReference>
<proteinExistence type="inferred from homology"/>
<dbReference type="GO" id="GO:0032787">
    <property type="term" value="P:monocarboxylic acid metabolic process"/>
    <property type="evidence" value="ECO:0007669"/>
    <property type="project" value="UniProtKB-ARBA"/>
</dbReference>
<comment type="caution">
    <text evidence="2">The sequence shown here is derived from an EMBL/GenBank/DDBJ whole genome shotgun (WGS) entry which is preliminary data.</text>
</comment>
<dbReference type="Pfam" id="PF13561">
    <property type="entry name" value="adh_short_C2"/>
    <property type="match status" value="1"/>
</dbReference>
<sequence>MTGMGELSGKLAIVTGAARGQGRAMALALAGAGADVAICDVGEAAMPSVGYPLGGALDAVAREIEALGVRALFAACDIRRQAEIDAFIGQLTAEFGRIDILVNNAGILTGNMPMHLLDDETFETTIAVNLTGSWRMSRAVVPVMIAGGKGGRIINIASVAGMIGTPGFGHYCATKHGLVGVTKTMAAELGAYGITVNAVCPGFLPTPMVEHTASEIAARAGLTQEQVYEQYLSVAHVKEPIKPEQTAASVLYLASEAARVVTGSNLVIDAGWSAT</sequence>
<dbReference type="Proteomes" id="UP000321464">
    <property type="component" value="Unassembled WGS sequence"/>
</dbReference>
<evidence type="ECO:0000313" key="3">
    <source>
        <dbReference type="Proteomes" id="UP000321464"/>
    </source>
</evidence>
<evidence type="ECO:0000256" key="1">
    <source>
        <dbReference type="ARBA" id="ARBA00006484"/>
    </source>
</evidence>
<dbReference type="InterPro" id="IPR020904">
    <property type="entry name" value="Sc_DH/Rdtase_CS"/>
</dbReference>
<dbReference type="CDD" id="cd05233">
    <property type="entry name" value="SDR_c"/>
    <property type="match status" value="1"/>
</dbReference>
<name>A0A512AJR7_9SPHN</name>
<dbReference type="InterPro" id="IPR050259">
    <property type="entry name" value="SDR"/>
</dbReference>
<dbReference type="InterPro" id="IPR002347">
    <property type="entry name" value="SDR_fam"/>
</dbReference>